<feature type="chain" id="PRO_5044502083" description="Curli production assembly/transport component CsgE" evidence="4">
    <location>
        <begin position="30"/>
        <end position="173"/>
    </location>
</feature>
<accession>A0AB74UHB3</accession>
<dbReference type="RefSeq" id="WP_353981388.1">
    <property type="nucleotide sequence ID" value="NZ_CP159578.1"/>
</dbReference>
<evidence type="ECO:0000256" key="3">
    <source>
        <dbReference type="ARBA" id="ARBA00022729"/>
    </source>
</evidence>
<evidence type="ECO:0000256" key="2">
    <source>
        <dbReference type="ARBA" id="ARBA00014024"/>
    </source>
</evidence>
<dbReference type="AlphaFoldDB" id="A0AB74UHB3"/>
<keyword evidence="3 4" id="KW-0732">Signal</keyword>
<organism evidence="5">
    <name type="scientific">Salinicola endophyticus</name>
    <dbReference type="NCBI Taxonomy" id="1949083"/>
    <lineage>
        <taxon>Bacteria</taxon>
        <taxon>Pseudomonadati</taxon>
        <taxon>Pseudomonadota</taxon>
        <taxon>Gammaproteobacteria</taxon>
        <taxon>Oceanospirillales</taxon>
        <taxon>Halomonadaceae</taxon>
        <taxon>Salinicola</taxon>
    </lineage>
</organism>
<dbReference type="InterPro" id="IPR018900">
    <property type="entry name" value="Curli_CsgE"/>
</dbReference>
<name>A0AB74UHB3_9GAMM</name>
<dbReference type="EMBL" id="CP159578">
    <property type="protein sequence ID" value="XCJ80568.1"/>
    <property type="molecule type" value="Genomic_DNA"/>
</dbReference>
<evidence type="ECO:0000256" key="4">
    <source>
        <dbReference type="SAM" id="SignalP"/>
    </source>
</evidence>
<reference evidence="5" key="1">
    <citation type="submission" date="2024-06" db="EMBL/GenBank/DDBJ databases">
        <title>Complete genome of Salinicola endophyticus HNIBRBA4755.</title>
        <authorList>
            <person name="Shin S.Y."/>
            <person name="Kang H."/>
            <person name="Song J."/>
        </authorList>
    </citation>
    <scope>NUCLEOTIDE SEQUENCE</scope>
    <source>
        <strain evidence="5">HNIBRBA4755</strain>
    </source>
</reference>
<proteinExistence type="predicted"/>
<gene>
    <name evidence="5" type="ORF">ABV408_05165</name>
</gene>
<dbReference type="Pfam" id="PF10627">
    <property type="entry name" value="CsgE"/>
    <property type="match status" value="1"/>
</dbReference>
<evidence type="ECO:0000256" key="1">
    <source>
        <dbReference type="ARBA" id="ARBA00003989"/>
    </source>
</evidence>
<sequence length="173" mass="19175">MNAYRHTPGARLLGLGLLGLLALSAGSLAQNGVEPDAAKAPDTPSVSIDEKNPQRALDKQFNLQRPELSGIIIDRTLTMAGRTFYRSFSQAAMRDPIVASAELTVSERPDPRWGSQLWIAERNQIYFSTQLSPRISEADRYADEAVRVVQEAILRRRIAQSLQPSLDLSDEEL</sequence>
<comment type="function">
    <text evidence="1">May be involved in the biogenesis of curli organelles.</text>
</comment>
<feature type="signal peptide" evidence="4">
    <location>
        <begin position="1"/>
        <end position="29"/>
    </location>
</feature>
<evidence type="ECO:0000313" key="5">
    <source>
        <dbReference type="EMBL" id="XCJ80568.1"/>
    </source>
</evidence>
<protein>
    <recommendedName>
        <fullName evidence="2">Curli production assembly/transport component CsgE</fullName>
    </recommendedName>
</protein>